<comment type="caution">
    <text evidence="1">The sequence shown here is derived from an EMBL/GenBank/DDBJ whole genome shotgun (WGS) entry which is preliminary data.</text>
</comment>
<proteinExistence type="predicted"/>
<dbReference type="EMBL" id="JAARRG010000003">
    <property type="protein sequence ID" value="MBC1486025.1"/>
    <property type="molecule type" value="Genomic_DNA"/>
</dbReference>
<gene>
    <name evidence="1" type="ORF">HB897_07270</name>
</gene>
<accession>A0A7X0X1U0</accession>
<evidence type="ECO:0000313" key="1">
    <source>
        <dbReference type="EMBL" id="MBC1486025.1"/>
    </source>
</evidence>
<dbReference type="RefSeq" id="WP_185383616.1">
    <property type="nucleotide sequence ID" value="NZ_JAARRG010000003.1"/>
</dbReference>
<name>A0A7X0X1U0_LISSE</name>
<sequence length="88" mass="9963">MKAGDILEIAGQVVGRIEEVTEDTLLVRKGYLTYSDGQEVMVLTKQAVYLDSETIKNEYWIKTMDLTIVPIPFNIKGGRNLIIEFLNV</sequence>
<evidence type="ECO:0000313" key="2">
    <source>
        <dbReference type="Proteomes" id="UP000523362"/>
    </source>
</evidence>
<dbReference type="Proteomes" id="UP000523362">
    <property type="component" value="Unassembled WGS sequence"/>
</dbReference>
<dbReference type="AlphaFoldDB" id="A0A7X0X1U0"/>
<organism evidence="1 2">
    <name type="scientific">Listeria seeligeri</name>
    <dbReference type="NCBI Taxonomy" id="1640"/>
    <lineage>
        <taxon>Bacteria</taxon>
        <taxon>Bacillati</taxon>
        <taxon>Bacillota</taxon>
        <taxon>Bacilli</taxon>
        <taxon>Bacillales</taxon>
        <taxon>Listeriaceae</taxon>
        <taxon>Listeria</taxon>
    </lineage>
</organism>
<protein>
    <submittedName>
        <fullName evidence="1">Uncharacterized protein</fullName>
    </submittedName>
</protein>
<reference evidence="1 2" key="1">
    <citation type="submission" date="2020-03" db="EMBL/GenBank/DDBJ databases">
        <title>Soil Listeria distribution.</title>
        <authorList>
            <person name="Liao J."/>
            <person name="Wiedmann M."/>
        </authorList>
    </citation>
    <scope>NUCLEOTIDE SEQUENCE [LARGE SCALE GENOMIC DNA]</scope>
    <source>
        <strain evidence="1 2">FSL L7-1560</strain>
    </source>
</reference>